<dbReference type="EMBL" id="MU853565">
    <property type="protein sequence ID" value="KAK4145834.1"/>
    <property type="molecule type" value="Genomic_DNA"/>
</dbReference>
<organism evidence="3 4">
    <name type="scientific">Dichotomopilus funicola</name>
    <dbReference type="NCBI Taxonomy" id="1934379"/>
    <lineage>
        <taxon>Eukaryota</taxon>
        <taxon>Fungi</taxon>
        <taxon>Dikarya</taxon>
        <taxon>Ascomycota</taxon>
        <taxon>Pezizomycotina</taxon>
        <taxon>Sordariomycetes</taxon>
        <taxon>Sordariomycetidae</taxon>
        <taxon>Sordariales</taxon>
        <taxon>Chaetomiaceae</taxon>
        <taxon>Dichotomopilus</taxon>
    </lineage>
</organism>
<feature type="compositionally biased region" description="Low complexity" evidence="1">
    <location>
        <begin position="33"/>
        <end position="54"/>
    </location>
</feature>
<evidence type="ECO:0000313" key="4">
    <source>
        <dbReference type="Proteomes" id="UP001302676"/>
    </source>
</evidence>
<reference evidence="3" key="1">
    <citation type="journal article" date="2023" name="Mol. Phylogenet. Evol.">
        <title>Genome-scale phylogeny and comparative genomics of the fungal order Sordariales.</title>
        <authorList>
            <person name="Hensen N."/>
            <person name="Bonometti L."/>
            <person name="Westerberg I."/>
            <person name="Brannstrom I.O."/>
            <person name="Guillou S."/>
            <person name="Cros-Aarteil S."/>
            <person name="Calhoun S."/>
            <person name="Haridas S."/>
            <person name="Kuo A."/>
            <person name="Mondo S."/>
            <person name="Pangilinan J."/>
            <person name="Riley R."/>
            <person name="LaButti K."/>
            <person name="Andreopoulos B."/>
            <person name="Lipzen A."/>
            <person name="Chen C."/>
            <person name="Yan M."/>
            <person name="Daum C."/>
            <person name="Ng V."/>
            <person name="Clum A."/>
            <person name="Steindorff A."/>
            <person name="Ohm R.A."/>
            <person name="Martin F."/>
            <person name="Silar P."/>
            <person name="Natvig D.O."/>
            <person name="Lalanne C."/>
            <person name="Gautier V."/>
            <person name="Ament-Velasquez S.L."/>
            <person name="Kruys A."/>
            <person name="Hutchinson M.I."/>
            <person name="Powell A.J."/>
            <person name="Barry K."/>
            <person name="Miller A.N."/>
            <person name="Grigoriev I.V."/>
            <person name="Debuchy R."/>
            <person name="Gladieux P."/>
            <person name="Hiltunen Thoren M."/>
            <person name="Johannesson H."/>
        </authorList>
    </citation>
    <scope>NUCLEOTIDE SEQUENCE</scope>
    <source>
        <strain evidence="3">CBS 141.50</strain>
    </source>
</reference>
<comment type="caution">
    <text evidence="3">The sequence shown here is derived from an EMBL/GenBank/DDBJ whole genome shotgun (WGS) entry which is preliminary data.</text>
</comment>
<evidence type="ECO:0000256" key="1">
    <source>
        <dbReference type="SAM" id="MobiDB-lite"/>
    </source>
</evidence>
<evidence type="ECO:0000313" key="3">
    <source>
        <dbReference type="EMBL" id="KAK4145834.1"/>
    </source>
</evidence>
<proteinExistence type="predicted"/>
<protein>
    <submittedName>
        <fullName evidence="3">Uncharacterized protein</fullName>
    </submittedName>
</protein>
<dbReference type="GeneID" id="87819772"/>
<dbReference type="RefSeq" id="XP_062639205.1">
    <property type="nucleotide sequence ID" value="XM_062783159.1"/>
</dbReference>
<reference evidence="3" key="2">
    <citation type="submission" date="2023-05" db="EMBL/GenBank/DDBJ databases">
        <authorList>
            <consortium name="Lawrence Berkeley National Laboratory"/>
            <person name="Steindorff A."/>
            <person name="Hensen N."/>
            <person name="Bonometti L."/>
            <person name="Westerberg I."/>
            <person name="Brannstrom I.O."/>
            <person name="Guillou S."/>
            <person name="Cros-Aarteil S."/>
            <person name="Calhoun S."/>
            <person name="Haridas S."/>
            <person name="Kuo A."/>
            <person name="Mondo S."/>
            <person name="Pangilinan J."/>
            <person name="Riley R."/>
            <person name="Labutti K."/>
            <person name="Andreopoulos B."/>
            <person name="Lipzen A."/>
            <person name="Chen C."/>
            <person name="Yanf M."/>
            <person name="Daum C."/>
            <person name="Ng V."/>
            <person name="Clum A."/>
            <person name="Ohm R."/>
            <person name="Martin F."/>
            <person name="Silar P."/>
            <person name="Natvig D."/>
            <person name="Lalanne C."/>
            <person name="Gautier V."/>
            <person name="Ament-Velasquez S.L."/>
            <person name="Kruys A."/>
            <person name="Hutchinson M.I."/>
            <person name="Powell A.J."/>
            <person name="Barry K."/>
            <person name="Miller A.N."/>
            <person name="Grigoriev I.V."/>
            <person name="Debuchy R."/>
            <person name="Gladieux P."/>
            <person name="Thoren M.H."/>
            <person name="Johannesson H."/>
        </authorList>
    </citation>
    <scope>NUCLEOTIDE SEQUENCE</scope>
    <source>
        <strain evidence="3">CBS 141.50</strain>
    </source>
</reference>
<dbReference type="AlphaFoldDB" id="A0AAN6V7F3"/>
<keyword evidence="2" id="KW-1133">Transmembrane helix</keyword>
<name>A0AAN6V7F3_9PEZI</name>
<keyword evidence="2" id="KW-0812">Transmembrane</keyword>
<accession>A0AAN6V7F3</accession>
<feature type="region of interest" description="Disordered" evidence="1">
    <location>
        <begin position="88"/>
        <end position="118"/>
    </location>
</feature>
<gene>
    <name evidence="3" type="ORF">C8A04DRAFT_35405</name>
</gene>
<evidence type="ECO:0000256" key="2">
    <source>
        <dbReference type="SAM" id="Phobius"/>
    </source>
</evidence>
<feature type="compositionally biased region" description="Polar residues" evidence="1">
    <location>
        <begin position="97"/>
        <end position="108"/>
    </location>
</feature>
<keyword evidence="2" id="KW-0472">Membrane</keyword>
<feature type="region of interest" description="Disordered" evidence="1">
    <location>
        <begin position="1"/>
        <end position="66"/>
    </location>
</feature>
<dbReference type="Proteomes" id="UP001302676">
    <property type="component" value="Unassembled WGS sequence"/>
</dbReference>
<sequence length="339" mass="34609">MAATFDTGLEAARQDFPEVSQQAPPQGYDYGQHHQQQQQLYYQQQQQHQQYQHLASHPSQTHLHPQQQQAYYYDPPTATAAAAAIAAKVESPPPPSSYGSRTASSPFSAPSHPGVGSVRGVGIGGAGAGGGGAAAAADRNGLSSSGGKTILGCSLLVFILSCIIGLLSAGVIGLAAATGIESQRASTASSSLASLSASLASATAASDGSSPTGTSVPVLDDGFLGAVKFTRYCNRDAPNPALLSLFTADFDTCMDACSAYNQYLPPTLNAIGVPNNVANADNATCEGVSFIPAWTSKVTAEAGKARGNCYLKPGPQNRTGLVVPNIGVDCHAAILTLGV</sequence>
<feature type="transmembrane region" description="Helical" evidence="2">
    <location>
        <begin position="149"/>
        <end position="177"/>
    </location>
</feature>
<keyword evidence="4" id="KW-1185">Reference proteome</keyword>